<feature type="transmembrane region" description="Helical" evidence="7">
    <location>
        <begin position="286"/>
        <end position="307"/>
    </location>
</feature>
<sequence>MTHVSPAPTCYRHPGRETYVRCTRCERPICPDCMTEASVGFQCPSCVAEGRASQPAARTWFGGTQAGQFGYVTISLIALNVLVFVASLVISKGGALGGGSIFGGSTILHELFGVSGPDYPLHSIPCPDQPGYICSSTNTSAPGIDSGAYYRLVTAMFLHFGPIHLLMNMWALWVLGRNLETAFGPVRFAALYLLAGLGGNVAVYLFSPNGLSAGASTAIFGLFAALVVVLRKLGRSLAPILPVLVINAIFTFTVANISIAGHVGGFIAGGLIAGALAYAPAKNRNVIQAAALTAYTVIMVLIVVVTASGRS</sequence>
<dbReference type="SUPFAM" id="SSF144091">
    <property type="entry name" value="Rhomboid-like"/>
    <property type="match status" value="1"/>
</dbReference>
<evidence type="ECO:0000259" key="8">
    <source>
        <dbReference type="Pfam" id="PF01694"/>
    </source>
</evidence>
<dbReference type="Gene3D" id="1.20.1540.10">
    <property type="entry name" value="Rhomboid-like"/>
    <property type="match status" value="1"/>
</dbReference>
<comment type="caution">
    <text evidence="9">The sequence shown here is derived from an EMBL/GenBank/DDBJ whole genome shotgun (WGS) entry which is preliminary data.</text>
</comment>
<feature type="transmembrane region" description="Helical" evidence="7">
    <location>
        <begin position="188"/>
        <end position="207"/>
    </location>
</feature>
<dbReference type="AlphaFoldDB" id="A0A8J7KLT0"/>
<feature type="transmembrane region" description="Helical" evidence="7">
    <location>
        <begin position="261"/>
        <end position="279"/>
    </location>
</feature>
<keyword evidence="10" id="KW-1185">Reference proteome</keyword>
<keyword evidence="4" id="KW-0378">Hydrolase</keyword>
<evidence type="ECO:0000256" key="3">
    <source>
        <dbReference type="ARBA" id="ARBA00022692"/>
    </source>
</evidence>
<reference evidence="9" key="1">
    <citation type="submission" date="2020-11" db="EMBL/GenBank/DDBJ databases">
        <title>Sequencing the genomes of 1000 actinobacteria strains.</title>
        <authorList>
            <person name="Klenk H.-P."/>
        </authorList>
    </citation>
    <scope>NUCLEOTIDE SEQUENCE</scope>
    <source>
        <strain evidence="9">DSM 45356</strain>
    </source>
</reference>
<comment type="similarity">
    <text evidence="2">Belongs to the peptidase S54 family.</text>
</comment>
<feature type="transmembrane region" description="Helical" evidence="7">
    <location>
        <begin position="237"/>
        <end position="255"/>
    </location>
</feature>
<organism evidence="9 10">
    <name type="scientific">Longispora fulva</name>
    <dbReference type="NCBI Taxonomy" id="619741"/>
    <lineage>
        <taxon>Bacteria</taxon>
        <taxon>Bacillati</taxon>
        <taxon>Actinomycetota</taxon>
        <taxon>Actinomycetes</taxon>
        <taxon>Micromonosporales</taxon>
        <taxon>Micromonosporaceae</taxon>
        <taxon>Longispora</taxon>
    </lineage>
</organism>
<evidence type="ECO:0000256" key="7">
    <source>
        <dbReference type="SAM" id="Phobius"/>
    </source>
</evidence>
<feature type="transmembrane region" description="Helical" evidence="7">
    <location>
        <begin position="69"/>
        <end position="90"/>
    </location>
</feature>
<accession>A0A8J7KLT0</accession>
<keyword evidence="5 7" id="KW-1133">Transmembrane helix</keyword>
<dbReference type="GO" id="GO:0016020">
    <property type="term" value="C:membrane"/>
    <property type="evidence" value="ECO:0007669"/>
    <property type="project" value="UniProtKB-SubCell"/>
</dbReference>
<dbReference type="PANTHER" id="PTHR43731:SF14">
    <property type="entry name" value="PRESENILIN-ASSOCIATED RHOMBOID-LIKE PROTEIN, MITOCHONDRIAL"/>
    <property type="match status" value="1"/>
</dbReference>
<dbReference type="InterPro" id="IPR050925">
    <property type="entry name" value="Rhomboid_protease_S54"/>
</dbReference>
<dbReference type="Pfam" id="PF01694">
    <property type="entry name" value="Rhomboid"/>
    <property type="match status" value="1"/>
</dbReference>
<dbReference type="InterPro" id="IPR035952">
    <property type="entry name" value="Rhomboid-like_sf"/>
</dbReference>
<dbReference type="PANTHER" id="PTHR43731">
    <property type="entry name" value="RHOMBOID PROTEASE"/>
    <property type="match status" value="1"/>
</dbReference>
<name>A0A8J7KLT0_9ACTN</name>
<protein>
    <submittedName>
        <fullName evidence="9">Membrane associated rhomboid family serine protease</fullName>
    </submittedName>
</protein>
<gene>
    <name evidence="9" type="ORF">IW245_005923</name>
</gene>
<evidence type="ECO:0000256" key="6">
    <source>
        <dbReference type="ARBA" id="ARBA00023136"/>
    </source>
</evidence>
<evidence type="ECO:0000313" key="10">
    <source>
        <dbReference type="Proteomes" id="UP000622552"/>
    </source>
</evidence>
<dbReference type="InterPro" id="IPR022764">
    <property type="entry name" value="Peptidase_S54_rhomboid_dom"/>
</dbReference>
<keyword evidence="9" id="KW-0645">Protease</keyword>
<keyword evidence="3 7" id="KW-0812">Transmembrane</keyword>
<keyword evidence="6 7" id="KW-0472">Membrane</keyword>
<evidence type="ECO:0000256" key="1">
    <source>
        <dbReference type="ARBA" id="ARBA00004141"/>
    </source>
</evidence>
<dbReference type="GO" id="GO:0004252">
    <property type="term" value="F:serine-type endopeptidase activity"/>
    <property type="evidence" value="ECO:0007669"/>
    <property type="project" value="InterPro"/>
</dbReference>
<proteinExistence type="inferred from homology"/>
<evidence type="ECO:0000313" key="9">
    <source>
        <dbReference type="EMBL" id="MBG6139729.1"/>
    </source>
</evidence>
<dbReference type="Proteomes" id="UP000622552">
    <property type="component" value="Unassembled WGS sequence"/>
</dbReference>
<comment type="subcellular location">
    <subcellularLocation>
        <location evidence="1">Membrane</location>
        <topology evidence="1">Multi-pass membrane protein</topology>
    </subcellularLocation>
</comment>
<dbReference type="GO" id="GO:0006508">
    <property type="term" value="P:proteolysis"/>
    <property type="evidence" value="ECO:0007669"/>
    <property type="project" value="UniProtKB-KW"/>
</dbReference>
<evidence type="ECO:0000256" key="5">
    <source>
        <dbReference type="ARBA" id="ARBA00022989"/>
    </source>
</evidence>
<feature type="transmembrane region" description="Helical" evidence="7">
    <location>
        <begin position="156"/>
        <end position="176"/>
    </location>
</feature>
<dbReference type="EMBL" id="JADOUF010000001">
    <property type="protein sequence ID" value="MBG6139729.1"/>
    <property type="molecule type" value="Genomic_DNA"/>
</dbReference>
<feature type="domain" description="Peptidase S54 rhomboid" evidence="8">
    <location>
        <begin position="147"/>
        <end position="275"/>
    </location>
</feature>
<evidence type="ECO:0000256" key="2">
    <source>
        <dbReference type="ARBA" id="ARBA00009045"/>
    </source>
</evidence>
<feature type="transmembrane region" description="Helical" evidence="7">
    <location>
        <begin position="213"/>
        <end position="230"/>
    </location>
</feature>
<evidence type="ECO:0000256" key="4">
    <source>
        <dbReference type="ARBA" id="ARBA00022801"/>
    </source>
</evidence>
<dbReference type="RefSeq" id="WP_197006348.1">
    <property type="nucleotide sequence ID" value="NZ_BONS01000006.1"/>
</dbReference>